<evidence type="ECO:0000256" key="3">
    <source>
        <dbReference type="ARBA" id="ARBA00022946"/>
    </source>
</evidence>
<dbReference type="Pfam" id="PF02536">
    <property type="entry name" value="mTERF"/>
    <property type="match status" value="2"/>
</dbReference>
<reference evidence="4 5" key="1">
    <citation type="journal article" date="2018" name="PLoS Genet.">
        <title>Population sequencing reveals clonal diversity and ancestral inbreeding in the grapevine cultivar Chardonnay.</title>
        <authorList>
            <person name="Roach M.J."/>
            <person name="Johnson D.L."/>
            <person name="Bohlmann J."/>
            <person name="van Vuuren H.J."/>
            <person name="Jones S.J."/>
            <person name="Pretorius I.S."/>
            <person name="Schmidt S.A."/>
            <person name="Borneman A.R."/>
        </authorList>
    </citation>
    <scope>NUCLEOTIDE SEQUENCE [LARGE SCALE GENOMIC DNA]</scope>
    <source>
        <strain evidence="5">cv. Chardonnay</strain>
        <tissue evidence="4">Leaf</tissue>
    </source>
</reference>
<dbReference type="EMBL" id="QGNW01001787">
    <property type="protein sequence ID" value="RVW30737.1"/>
    <property type="molecule type" value="Genomic_DNA"/>
</dbReference>
<keyword evidence="2" id="KW-0806">Transcription termination</keyword>
<dbReference type="PANTHER" id="PTHR13068">
    <property type="entry name" value="CGI-12 PROTEIN-RELATED"/>
    <property type="match status" value="1"/>
</dbReference>
<evidence type="ECO:0000313" key="4">
    <source>
        <dbReference type="EMBL" id="RVW30737.1"/>
    </source>
</evidence>
<comment type="similarity">
    <text evidence="1">Belongs to the mTERF family.</text>
</comment>
<name>A0A438D5S0_VITVI</name>
<dbReference type="SMART" id="SM00733">
    <property type="entry name" value="Mterf"/>
    <property type="match status" value="5"/>
</dbReference>
<dbReference type="InterPro" id="IPR038538">
    <property type="entry name" value="MTERF_sf"/>
</dbReference>
<dbReference type="FunFam" id="1.25.70.10:FF:000014">
    <property type="entry name" value="Transcription termination factor MTEF18, mitochondrial"/>
    <property type="match status" value="1"/>
</dbReference>
<dbReference type="GO" id="GO:0006353">
    <property type="term" value="P:DNA-templated transcription termination"/>
    <property type="evidence" value="ECO:0007669"/>
    <property type="project" value="UniProtKB-KW"/>
</dbReference>
<dbReference type="FunFam" id="1.25.70.10:FF:000019">
    <property type="entry name" value="mTERF family protein"/>
    <property type="match status" value="1"/>
</dbReference>
<accession>A0A438D5S0</accession>
<evidence type="ECO:0000256" key="1">
    <source>
        <dbReference type="ARBA" id="ARBA00007692"/>
    </source>
</evidence>
<evidence type="ECO:0000256" key="2">
    <source>
        <dbReference type="ARBA" id="ARBA00022472"/>
    </source>
</evidence>
<dbReference type="AlphaFoldDB" id="A0A438D5S0"/>
<keyword evidence="2" id="KW-0805">Transcription regulation</keyword>
<protein>
    <submittedName>
        <fullName evidence="4">Transcription termination factor MTEF18, mitochondrial</fullName>
    </submittedName>
</protein>
<dbReference type="InterPro" id="IPR003690">
    <property type="entry name" value="MTERF"/>
</dbReference>
<comment type="caution">
    <text evidence="4">The sequence shown here is derived from an EMBL/GenBank/DDBJ whole genome shotgun (WGS) entry which is preliminary data.</text>
</comment>
<gene>
    <name evidence="4" type="primary">MTERF18_2</name>
    <name evidence="4" type="ORF">CK203_077181</name>
</gene>
<dbReference type="Gene3D" id="1.25.70.10">
    <property type="entry name" value="Transcription termination factor 3, mitochondrial"/>
    <property type="match status" value="2"/>
</dbReference>
<dbReference type="GO" id="GO:0003676">
    <property type="term" value="F:nucleic acid binding"/>
    <property type="evidence" value="ECO:0007669"/>
    <property type="project" value="InterPro"/>
</dbReference>
<dbReference type="PANTHER" id="PTHR13068:SF38">
    <property type="entry name" value="TRANSCRIPTION TERMINATION FACTOR FAMILY PROTEIN"/>
    <property type="match status" value="1"/>
</dbReference>
<keyword evidence="3" id="KW-0809">Transit peptide</keyword>
<proteinExistence type="inferred from homology"/>
<keyword evidence="2" id="KW-0804">Transcription</keyword>
<evidence type="ECO:0000313" key="5">
    <source>
        <dbReference type="Proteomes" id="UP000288805"/>
    </source>
</evidence>
<sequence>MNRFQKLRTKSVFKWVSLNFSENLLKSSKAPFLGAGSFRIWQNPRFYGRKTSAESENFQSPVETSTVDFENVGHISRTTRAQAQAALLEYLHCTRSLQFMDAENMSKNSPFFLEKILGKVKNEAEIGKSITRFLRYHPINEFEPFFESLGLTPSEFTNLLPRNLMFLCDDQVLLENYYILCNYGIARNKIGKIYKEAPEVFRYDSGILRLKLQAYLELGLSQSTMIKAIASSPYLLIGDANMDFVKAMEKLKSVGIESNWIEKHLSEGNYYDWSQMVGLLCLFSKMGFNGEQLGELIRQHPGILLECSGNLAHSLVGLLLKFGFTTNEIYIFFLQFPPIEFGKFYRNFRHCYLFLIEIELEVEEIGRIVRSHTVLLGSCALKRVNSLLANLNIGKKRLCGIIKDNPQELKKWVLGSRVGPLPNLGEDLRSQLQKTKFLSDLGYVENTKEIEKARKLFRGKGMELQERFDFLMKAGLDRKDVSEMIKVAPQILNQSTDVIEMKIDYLIHALGYPISSLVTFPSYLSYTTERVELRMSMYNWLKDQGVAEPNLALSTIIACSDNYFIDRYVNRHPKGAEIWEKLKQKIYSN</sequence>
<organism evidence="4 5">
    <name type="scientific">Vitis vinifera</name>
    <name type="common">Grape</name>
    <dbReference type="NCBI Taxonomy" id="29760"/>
    <lineage>
        <taxon>Eukaryota</taxon>
        <taxon>Viridiplantae</taxon>
        <taxon>Streptophyta</taxon>
        <taxon>Embryophyta</taxon>
        <taxon>Tracheophyta</taxon>
        <taxon>Spermatophyta</taxon>
        <taxon>Magnoliopsida</taxon>
        <taxon>eudicotyledons</taxon>
        <taxon>Gunneridae</taxon>
        <taxon>Pentapetalae</taxon>
        <taxon>rosids</taxon>
        <taxon>Vitales</taxon>
        <taxon>Vitaceae</taxon>
        <taxon>Viteae</taxon>
        <taxon>Vitis</taxon>
    </lineage>
</organism>
<dbReference type="Proteomes" id="UP000288805">
    <property type="component" value="Unassembled WGS sequence"/>
</dbReference>